<reference evidence="1" key="1">
    <citation type="submission" date="2023-11" db="EMBL/GenBank/DDBJ databases">
        <authorList>
            <person name="Poullet M."/>
        </authorList>
    </citation>
    <scope>NUCLEOTIDE SEQUENCE</scope>
    <source>
        <strain evidence="1">E1834</strain>
    </source>
</reference>
<name>A0ACB0Z8Z8_MELEN</name>
<dbReference type="EMBL" id="CAVMJV010000028">
    <property type="protein sequence ID" value="CAK5075403.1"/>
    <property type="molecule type" value="Genomic_DNA"/>
</dbReference>
<accession>A0ACB0Z8Z8</accession>
<sequence>MLDSMKAVATQTLSVGTKWFFYFFFYAVYTSACSVGWGSQNFHSFIVKTSI</sequence>
<gene>
    <name evidence="1" type="ORF">MENTE1834_LOCUS22204</name>
</gene>
<evidence type="ECO:0000313" key="1">
    <source>
        <dbReference type="EMBL" id="CAK5075403.1"/>
    </source>
</evidence>
<keyword evidence="2" id="KW-1185">Reference proteome</keyword>
<organism evidence="1 2">
    <name type="scientific">Meloidogyne enterolobii</name>
    <name type="common">Root-knot nematode worm</name>
    <name type="synonym">Meloidogyne mayaguensis</name>
    <dbReference type="NCBI Taxonomy" id="390850"/>
    <lineage>
        <taxon>Eukaryota</taxon>
        <taxon>Metazoa</taxon>
        <taxon>Ecdysozoa</taxon>
        <taxon>Nematoda</taxon>
        <taxon>Chromadorea</taxon>
        <taxon>Rhabditida</taxon>
        <taxon>Tylenchina</taxon>
        <taxon>Tylenchomorpha</taxon>
        <taxon>Tylenchoidea</taxon>
        <taxon>Meloidogynidae</taxon>
        <taxon>Meloidogyninae</taxon>
        <taxon>Meloidogyne</taxon>
    </lineage>
</organism>
<comment type="caution">
    <text evidence="1">The sequence shown here is derived from an EMBL/GenBank/DDBJ whole genome shotgun (WGS) entry which is preliminary data.</text>
</comment>
<protein>
    <submittedName>
        <fullName evidence="1">Uncharacterized protein</fullName>
    </submittedName>
</protein>
<dbReference type="Proteomes" id="UP001497535">
    <property type="component" value="Unassembled WGS sequence"/>
</dbReference>
<evidence type="ECO:0000313" key="2">
    <source>
        <dbReference type="Proteomes" id="UP001497535"/>
    </source>
</evidence>
<proteinExistence type="predicted"/>